<dbReference type="Proteomes" id="UP000651057">
    <property type="component" value="Unassembled WGS sequence"/>
</dbReference>
<dbReference type="AlphaFoldDB" id="A0A936ZVA6"/>
<reference evidence="2" key="1">
    <citation type="submission" date="2021-01" db="EMBL/GenBank/DDBJ databases">
        <authorList>
            <person name="Zhong Y.L."/>
        </authorList>
    </citation>
    <scope>NUCLEOTIDE SEQUENCE</scope>
    <source>
        <strain evidence="2">KCTC 23302</strain>
    </source>
</reference>
<keyword evidence="3" id="KW-1185">Reference proteome</keyword>
<name>A0A936ZVA6_9FLAO</name>
<feature type="signal peptide" evidence="1">
    <location>
        <begin position="1"/>
        <end position="24"/>
    </location>
</feature>
<dbReference type="PROSITE" id="PS51257">
    <property type="entry name" value="PROKAR_LIPOPROTEIN"/>
    <property type="match status" value="1"/>
</dbReference>
<sequence>MKAKQFLFGILVVGMSVLFTSCEADSTQEEIQELDQLEQLDLKAIDKEEITEEDT</sequence>
<dbReference type="RefSeq" id="WP_201924579.1">
    <property type="nucleotide sequence ID" value="NZ_BAABAX010000013.1"/>
</dbReference>
<comment type="caution">
    <text evidence="2">The sequence shown here is derived from an EMBL/GenBank/DDBJ whole genome shotgun (WGS) entry which is preliminary data.</text>
</comment>
<evidence type="ECO:0000313" key="3">
    <source>
        <dbReference type="Proteomes" id="UP000651057"/>
    </source>
</evidence>
<evidence type="ECO:0000256" key="1">
    <source>
        <dbReference type="SAM" id="SignalP"/>
    </source>
</evidence>
<keyword evidence="1" id="KW-0732">Signal</keyword>
<proteinExistence type="predicted"/>
<evidence type="ECO:0000313" key="2">
    <source>
        <dbReference type="EMBL" id="MBL0686042.1"/>
    </source>
</evidence>
<gene>
    <name evidence="2" type="ORF">JJQ60_21120</name>
</gene>
<evidence type="ECO:0008006" key="4">
    <source>
        <dbReference type="Google" id="ProtNLM"/>
    </source>
</evidence>
<dbReference type="EMBL" id="JAERQJ010000017">
    <property type="protein sequence ID" value="MBL0686042.1"/>
    <property type="molecule type" value="Genomic_DNA"/>
</dbReference>
<protein>
    <recommendedName>
        <fullName evidence="4">Secreted protein</fullName>
    </recommendedName>
</protein>
<accession>A0A936ZVA6</accession>
<feature type="chain" id="PRO_5036725649" description="Secreted protein" evidence="1">
    <location>
        <begin position="25"/>
        <end position="55"/>
    </location>
</feature>
<organism evidence="2 3">
    <name type="scientific">Aquimarina mytili</name>
    <dbReference type="NCBI Taxonomy" id="874423"/>
    <lineage>
        <taxon>Bacteria</taxon>
        <taxon>Pseudomonadati</taxon>
        <taxon>Bacteroidota</taxon>
        <taxon>Flavobacteriia</taxon>
        <taxon>Flavobacteriales</taxon>
        <taxon>Flavobacteriaceae</taxon>
        <taxon>Aquimarina</taxon>
    </lineage>
</organism>